<evidence type="ECO:0000313" key="1">
    <source>
        <dbReference type="EMBL" id="SOQ54744.1"/>
    </source>
</evidence>
<accession>A0A2H1WQM8</accession>
<sequence>MGLNYAYGPSDSHITTLAKLEQTLGQAANIKQNFKESSKNRVYGGKNHPMAMWSVTLLLNKNHPVTTAFRAGAPQLNRQLTSRKHAKIVLT</sequence>
<dbReference type="AlphaFoldDB" id="A0A2H1WQM8"/>
<gene>
    <name evidence="1" type="ORF">SFRICE_021928</name>
</gene>
<organism evidence="1">
    <name type="scientific">Spodoptera frugiperda</name>
    <name type="common">Fall armyworm</name>
    <dbReference type="NCBI Taxonomy" id="7108"/>
    <lineage>
        <taxon>Eukaryota</taxon>
        <taxon>Metazoa</taxon>
        <taxon>Ecdysozoa</taxon>
        <taxon>Arthropoda</taxon>
        <taxon>Hexapoda</taxon>
        <taxon>Insecta</taxon>
        <taxon>Pterygota</taxon>
        <taxon>Neoptera</taxon>
        <taxon>Endopterygota</taxon>
        <taxon>Lepidoptera</taxon>
        <taxon>Glossata</taxon>
        <taxon>Ditrysia</taxon>
        <taxon>Noctuoidea</taxon>
        <taxon>Noctuidae</taxon>
        <taxon>Amphipyrinae</taxon>
        <taxon>Spodoptera</taxon>
    </lineage>
</organism>
<reference evidence="1" key="1">
    <citation type="submission" date="2016-07" db="EMBL/GenBank/DDBJ databases">
        <authorList>
            <person name="Bretaudeau A."/>
        </authorList>
    </citation>
    <scope>NUCLEOTIDE SEQUENCE</scope>
    <source>
        <strain evidence="1">Rice</strain>
        <tissue evidence="1">Whole body</tissue>
    </source>
</reference>
<proteinExistence type="predicted"/>
<dbReference type="EMBL" id="ODYU01009971">
    <property type="protein sequence ID" value="SOQ54744.1"/>
    <property type="molecule type" value="Genomic_DNA"/>
</dbReference>
<name>A0A2H1WQM8_SPOFR</name>
<protein>
    <submittedName>
        <fullName evidence="1">SFRICE_021928</fullName>
    </submittedName>
</protein>